<gene>
    <name evidence="3" type="ORF">OSTLU_30859</name>
</gene>
<dbReference type="RefSeq" id="XP_001417083.1">
    <property type="nucleotide sequence ID" value="XM_001417046.1"/>
</dbReference>
<proteinExistence type="predicted"/>
<accession>A4RV61</accession>
<dbReference type="HOGENOM" id="CLU_390996_0_0_1"/>
<dbReference type="GeneID" id="5000748"/>
<feature type="compositionally biased region" description="Basic and acidic residues" evidence="2">
    <location>
        <begin position="344"/>
        <end position="355"/>
    </location>
</feature>
<feature type="region of interest" description="Disordered" evidence="2">
    <location>
        <begin position="322"/>
        <end position="355"/>
    </location>
</feature>
<dbReference type="OrthoDB" id="498851at2759"/>
<evidence type="ECO:0000313" key="3">
    <source>
        <dbReference type="EMBL" id="ABO95376.1"/>
    </source>
</evidence>
<keyword evidence="4" id="KW-1185">Reference proteome</keyword>
<dbReference type="eggNOG" id="ENOG502SHQN">
    <property type="taxonomic scope" value="Eukaryota"/>
</dbReference>
<feature type="region of interest" description="Disordered" evidence="2">
    <location>
        <begin position="1"/>
        <end position="69"/>
    </location>
</feature>
<reference evidence="3 4" key="1">
    <citation type="journal article" date="2007" name="Proc. Natl. Acad. Sci. U.S.A.">
        <title>The tiny eukaryote Ostreococcus provides genomic insights into the paradox of plankton speciation.</title>
        <authorList>
            <person name="Palenik B."/>
            <person name="Grimwood J."/>
            <person name="Aerts A."/>
            <person name="Rouze P."/>
            <person name="Salamov A."/>
            <person name="Putnam N."/>
            <person name="Dupont C."/>
            <person name="Jorgensen R."/>
            <person name="Derelle E."/>
            <person name="Rombauts S."/>
            <person name="Zhou K."/>
            <person name="Otillar R."/>
            <person name="Merchant S.S."/>
            <person name="Podell S."/>
            <person name="Gaasterland T."/>
            <person name="Napoli C."/>
            <person name="Gendler K."/>
            <person name="Manuell A."/>
            <person name="Tai V."/>
            <person name="Vallon O."/>
            <person name="Piganeau G."/>
            <person name="Jancek S."/>
            <person name="Heijde M."/>
            <person name="Jabbari K."/>
            <person name="Bowler C."/>
            <person name="Lohr M."/>
            <person name="Robbens S."/>
            <person name="Werner G."/>
            <person name="Dubchak I."/>
            <person name="Pazour G.J."/>
            <person name="Ren Q."/>
            <person name="Paulsen I."/>
            <person name="Delwiche C."/>
            <person name="Schmutz J."/>
            <person name="Rokhsar D."/>
            <person name="Van de Peer Y."/>
            <person name="Moreau H."/>
            <person name="Grigoriev I.V."/>
        </authorList>
    </citation>
    <scope>NUCLEOTIDE SEQUENCE [LARGE SCALE GENOMIC DNA]</scope>
    <source>
        <strain evidence="3 4">CCE9901</strain>
    </source>
</reference>
<evidence type="ECO:0000256" key="1">
    <source>
        <dbReference type="SAM" id="Coils"/>
    </source>
</evidence>
<protein>
    <submittedName>
        <fullName evidence="3">Uncharacterized protein</fullName>
    </submittedName>
</protein>
<evidence type="ECO:0000313" key="4">
    <source>
        <dbReference type="Proteomes" id="UP000001568"/>
    </source>
</evidence>
<dbReference type="EMBL" id="CP000583">
    <property type="protein sequence ID" value="ABO95376.1"/>
    <property type="molecule type" value="Genomic_DNA"/>
</dbReference>
<dbReference type="Proteomes" id="UP000001568">
    <property type="component" value="Chromosome 3"/>
</dbReference>
<dbReference type="Gramene" id="ABO95376">
    <property type="protein sequence ID" value="ABO95376"/>
    <property type="gene ID" value="OSTLU_30859"/>
</dbReference>
<evidence type="ECO:0000256" key="2">
    <source>
        <dbReference type="SAM" id="MobiDB-lite"/>
    </source>
</evidence>
<feature type="compositionally biased region" description="Polar residues" evidence="2">
    <location>
        <begin position="85"/>
        <end position="101"/>
    </location>
</feature>
<name>A4RV61_OSTLU</name>
<dbReference type="AlphaFoldDB" id="A4RV61"/>
<sequence length="706" mass="76685">MREIRARKPPVKYEPTMNRLQGGDFVARTRPRTQEEEARAEASTSTMSRSGSRSSNAENDGGRYVNGATGAKRMKIESGLGFKASASTQQRSVGKSSNAGSHASGGKKLSPATMKSPNAARDATTPRQRPTNNQLLYRINFHWEHYEHAIPAIVKKQLPKMTEACPSVTSAFLQTLRALDMAESQRTDGARNILQLLSVNTRRTKVVALNSGTHRVPEELRRHQLSDAEGNEYSTNLDRNRYGNDDNYLWTVTRFNLQALELCPLLAQVQIIGTKGNCDDVLLTADKLECGCGSNRKGLSNHWTVPAFVLPSQMSTAIPKSTLAAKDRSRKKARQSLSSVHGEMTPEHTSDDDQHAGMGVLLDALTSVGGIPMSPVKPSRMTTKPQAPVMSPSRPIRGIRQVELDLGAINEDTALAQEQIAQATRESIDQIPDGSLRDELHGAITRSCELHMTAAAAQLCQHKAEREAAEYKVLVGRLEQLLSNSETAMHQLQIQMAKMKGEGTSHGTENDRVIQGSAILAHKLIGMQQSLSSLTSRFDLMCDQSAPRSVIEELLRSEMAAHLVTNKALLRAETSLAAYAAAEATCDEEIWRTQYVKTAQRNLEKAAYAANASIVMPTEAPIAEMVPPAPVVKAAPAPAFMHSEGNVKYGATVQTPKRQGTAPRGIKSIAIMADAVASGNIDASHLPPETPLGAVKPMRHAFISPP</sequence>
<organism evidence="3 4">
    <name type="scientific">Ostreococcus lucimarinus (strain CCE9901)</name>
    <dbReference type="NCBI Taxonomy" id="436017"/>
    <lineage>
        <taxon>Eukaryota</taxon>
        <taxon>Viridiplantae</taxon>
        <taxon>Chlorophyta</taxon>
        <taxon>Mamiellophyceae</taxon>
        <taxon>Mamiellales</taxon>
        <taxon>Bathycoccaceae</taxon>
        <taxon>Ostreococcus</taxon>
    </lineage>
</organism>
<feature type="region of interest" description="Disordered" evidence="2">
    <location>
        <begin position="83"/>
        <end position="132"/>
    </location>
</feature>
<feature type="compositionally biased region" description="Low complexity" evidence="2">
    <location>
        <begin position="41"/>
        <end position="55"/>
    </location>
</feature>
<dbReference type="KEGG" id="olu:OSTLU_30859"/>
<keyword evidence="1" id="KW-0175">Coiled coil</keyword>
<feature type="coiled-coil region" evidence="1">
    <location>
        <begin position="475"/>
        <end position="502"/>
    </location>
</feature>